<name>A0ABT0BIB4_9SPHN</name>
<dbReference type="EMBL" id="JALHLF010000133">
    <property type="protein sequence ID" value="MCJ2184703.1"/>
    <property type="molecule type" value="Genomic_DNA"/>
</dbReference>
<dbReference type="Proteomes" id="UP001162881">
    <property type="component" value="Unassembled WGS sequence"/>
</dbReference>
<reference evidence="1" key="1">
    <citation type="submission" date="2022-03" db="EMBL/GenBank/DDBJ databases">
        <title>Identification of a novel bacterium isolated from mangrove sediments.</title>
        <authorList>
            <person name="Pan X."/>
        </authorList>
    </citation>
    <scope>NUCLEOTIDE SEQUENCE</scope>
    <source>
        <strain evidence="1">B1949</strain>
    </source>
</reference>
<protein>
    <submittedName>
        <fullName evidence="1">Uncharacterized protein</fullName>
    </submittedName>
</protein>
<dbReference type="RefSeq" id="WP_244023797.1">
    <property type="nucleotide sequence ID" value="NZ_JALHLF010000133.1"/>
</dbReference>
<keyword evidence="2" id="KW-1185">Reference proteome</keyword>
<organism evidence="1 2">
    <name type="scientific">Novosphingobium organovorum</name>
    <dbReference type="NCBI Taxonomy" id="2930092"/>
    <lineage>
        <taxon>Bacteria</taxon>
        <taxon>Pseudomonadati</taxon>
        <taxon>Pseudomonadota</taxon>
        <taxon>Alphaproteobacteria</taxon>
        <taxon>Sphingomonadales</taxon>
        <taxon>Sphingomonadaceae</taxon>
        <taxon>Novosphingobium</taxon>
    </lineage>
</organism>
<comment type="caution">
    <text evidence="1">The sequence shown here is derived from an EMBL/GenBank/DDBJ whole genome shotgun (WGS) entry which is preliminary data.</text>
</comment>
<sequence>MPTNDRVRVVTKGRPVDWGKIDRRPSYKGCPPGLAKKYNGCTPPGLDRTPRRAWAKPDWYWSRYDRNVNYRYADGYMVQVGSGSSILSYIPLLAGALAIGNTWPGQYQSVALPSYYDTYYDLGPSNSYRYYGDTIYRVDPGSSQINSVAAVLVGNDVVIGKPMPMGYDVYNVPYGYRDQYYDGPDALYRYSDGYIYQIDPTTRLVQAAIELIAQS</sequence>
<accession>A0ABT0BIB4</accession>
<gene>
    <name evidence="1" type="ORF">MTR62_18705</name>
</gene>
<evidence type="ECO:0000313" key="2">
    <source>
        <dbReference type="Proteomes" id="UP001162881"/>
    </source>
</evidence>
<evidence type="ECO:0000313" key="1">
    <source>
        <dbReference type="EMBL" id="MCJ2184703.1"/>
    </source>
</evidence>
<proteinExistence type="predicted"/>